<organism evidence="2 3">
    <name type="scientific">Pararhodobacter marinus</name>
    <dbReference type="NCBI Taxonomy" id="2184063"/>
    <lineage>
        <taxon>Bacteria</taxon>
        <taxon>Pseudomonadati</taxon>
        <taxon>Pseudomonadota</taxon>
        <taxon>Alphaproteobacteria</taxon>
        <taxon>Rhodobacterales</taxon>
        <taxon>Paracoccaceae</taxon>
        <taxon>Pararhodobacter</taxon>
    </lineage>
</organism>
<evidence type="ECO:0000313" key="2">
    <source>
        <dbReference type="EMBL" id="PWE27947.1"/>
    </source>
</evidence>
<evidence type="ECO:0000256" key="1">
    <source>
        <dbReference type="SAM" id="Phobius"/>
    </source>
</evidence>
<dbReference type="EMBL" id="QEYD01000008">
    <property type="protein sequence ID" value="PWE27947.1"/>
    <property type="molecule type" value="Genomic_DNA"/>
</dbReference>
<name>A0A2U2C7V3_9RHOB</name>
<sequence length="163" mass="17151">MPASIWDIALHAGVAMTVSTKFSPARFPQSPVARPRRSGRVDWVVPLAAVIGLGLAGLAAMRAGGSEMNAAPMLNRASLVPISAPAEPGAPRIHQAIGTDSRAISRCDAVSGDCRMLPVEDTRYRMSDGSEWLARTAFDDAGQIEYTLWYDGSGAMVGAPLGL</sequence>
<comment type="caution">
    <text evidence="2">The sequence shown here is derived from an EMBL/GenBank/DDBJ whole genome shotgun (WGS) entry which is preliminary data.</text>
</comment>
<proteinExistence type="predicted"/>
<evidence type="ECO:0000313" key="3">
    <source>
        <dbReference type="Proteomes" id="UP000244940"/>
    </source>
</evidence>
<reference evidence="2 3" key="1">
    <citation type="submission" date="2018-05" db="EMBL/GenBank/DDBJ databases">
        <title>Pararhodobacter marina sp. nov., isolated from deep-sea water of the Indian Ocean.</title>
        <authorList>
            <person name="Lai Q.Sr."/>
            <person name="Liu X."/>
            <person name="Shao Z."/>
        </authorList>
    </citation>
    <scope>NUCLEOTIDE SEQUENCE [LARGE SCALE GENOMIC DNA]</scope>
    <source>
        <strain evidence="2 3">CIC4N-9</strain>
    </source>
</reference>
<gene>
    <name evidence="2" type="ORF">C4N9_13915</name>
</gene>
<dbReference type="Proteomes" id="UP000244940">
    <property type="component" value="Unassembled WGS sequence"/>
</dbReference>
<keyword evidence="1" id="KW-0812">Transmembrane</keyword>
<feature type="transmembrane region" description="Helical" evidence="1">
    <location>
        <begin position="43"/>
        <end position="61"/>
    </location>
</feature>
<accession>A0A2U2C7V3</accession>
<dbReference type="AlphaFoldDB" id="A0A2U2C7V3"/>
<keyword evidence="3" id="KW-1185">Reference proteome</keyword>
<keyword evidence="1" id="KW-0472">Membrane</keyword>
<protein>
    <submittedName>
        <fullName evidence="2">Uncharacterized protein</fullName>
    </submittedName>
</protein>
<keyword evidence="1" id="KW-1133">Transmembrane helix</keyword>